<dbReference type="GO" id="GO:0007165">
    <property type="term" value="P:signal transduction"/>
    <property type="evidence" value="ECO:0007669"/>
    <property type="project" value="InterPro"/>
</dbReference>
<evidence type="ECO:0000313" key="2">
    <source>
        <dbReference type="EMBL" id="CAI8008938.1"/>
    </source>
</evidence>
<accession>A0AA35RCH3</accession>
<dbReference type="InterPro" id="IPR000488">
    <property type="entry name" value="Death_dom"/>
</dbReference>
<dbReference type="EMBL" id="CASHTH010000911">
    <property type="protein sequence ID" value="CAI8008938.1"/>
    <property type="molecule type" value="Genomic_DNA"/>
</dbReference>
<comment type="caution">
    <text evidence="2">The sequence shown here is derived from an EMBL/GenBank/DDBJ whole genome shotgun (WGS) entry which is preliminary data.</text>
</comment>
<dbReference type="CDD" id="cd01670">
    <property type="entry name" value="Death"/>
    <property type="match status" value="1"/>
</dbReference>
<keyword evidence="3" id="KW-1185">Reference proteome</keyword>
<proteinExistence type="predicted"/>
<feature type="domain" description="Death" evidence="1">
    <location>
        <begin position="176"/>
        <end position="233"/>
    </location>
</feature>
<name>A0AA35RCH3_GEOBA</name>
<dbReference type="InterPro" id="IPR011029">
    <property type="entry name" value="DEATH-like_dom_sf"/>
</dbReference>
<evidence type="ECO:0000313" key="3">
    <source>
        <dbReference type="Proteomes" id="UP001174909"/>
    </source>
</evidence>
<sequence length="234" mass="24721">MFCSSPHLPASPLCLHSSCSSTTATTTTNTPVSESFIVSYPIASIPSLSLSSPPVFTTTTTNTPVSQSVSTSSTTASVSTALILSPPVLVSPLFKSIADCLILPSTVSLYTQSLSVPPLPPLLPQLLFLSPPLLAPLLVMVSVDHSARATSSGNPEGIATSHTKFGIFLLNDETGDKVNIIEYKNRGDPESISRSILGEWLRGKGLPVTWETLVKALRDTKLFTLADKVQAAKL</sequence>
<dbReference type="SUPFAM" id="SSF47986">
    <property type="entry name" value="DEATH domain"/>
    <property type="match status" value="1"/>
</dbReference>
<dbReference type="Gene3D" id="1.10.533.10">
    <property type="entry name" value="Death Domain, Fas"/>
    <property type="match status" value="1"/>
</dbReference>
<organism evidence="2 3">
    <name type="scientific">Geodia barretti</name>
    <name type="common">Barrett's horny sponge</name>
    <dbReference type="NCBI Taxonomy" id="519541"/>
    <lineage>
        <taxon>Eukaryota</taxon>
        <taxon>Metazoa</taxon>
        <taxon>Porifera</taxon>
        <taxon>Demospongiae</taxon>
        <taxon>Heteroscleromorpha</taxon>
        <taxon>Tetractinellida</taxon>
        <taxon>Astrophorina</taxon>
        <taxon>Geodiidae</taxon>
        <taxon>Geodia</taxon>
    </lineage>
</organism>
<dbReference type="Proteomes" id="UP001174909">
    <property type="component" value="Unassembled WGS sequence"/>
</dbReference>
<protein>
    <recommendedName>
        <fullName evidence="1">Death domain-containing protein</fullName>
    </recommendedName>
</protein>
<gene>
    <name evidence="2" type="ORF">GBAR_LOCUS6078</name>
</gene>
<evidence type="ECO:0000259" key="1">
    <source>
        <dbReference type="PROSITE" id="PS50017"/>
    </source>
</evidence>
<reference evidence="2" key="1">
    <citation type="submission" date="2023-03" db="EMBL/GenBank/DDBJ databases">
        <authorList>
            <person name="Steffen K."/>
            <person name="Cardenas P."/>
        </authorList>
    </citation>
    <scope>NUCLEOTIDE SEQUENCE</scope>
</reference>
<dbReference type="AlphaFoldDB" id="A0AA35RCH3"/>
<dbReference type="PROSITE" id="PS50017">
    <property type="entry name" value="DEATH_DOMAIN"/>
    <property type="match status" value="1"/>
</dbReference>